<evidence type="ECO:0000313" key="3">
    <source>
        <dbReference type="EMBL" id="TXC76113.1"/>
    </source>
</evidence>
<dbReference type="InterPro" id="IPR012867">
    <property type="entry name" value="DUF1648"/>
</dbReference>
<keyword evidence="1" id="KW-0812">Transmembrane</keyword>
<accession>A0A5C6US12</accession>
<gene>
    <name evidence="3" type="ORF">FRX97_11415</name>
</gene>
<dbReference type="EMBL" id="VORB01000011">
    <property type="protein sequence ID" value="TXC76113.1"/>
    <property type="molecule type" value="Genomic_DNA"/>
</dbReference>
<keyword evidence="1" id="KW-0472">Membrane</keyword>
<dbReference type="AlphaFoldDB" id="A0A5C6US12"/>
<dbReference type="OrthoDB" id="9808690at2"/>
<dbReference type="Pfam" id="PF07853">
    <property type="entry name" value="DUF1648"/>
    <property type="match status" value="1"/>
</dbReference>
<evidence type="ECO:0000256" key="1">
    <source>
        <dbReference type="SAM" id="Phobius"/>
    </source>
</evidence>
<reference evidence="3 4" key="1">
    <citation type="submission" date="2019-08" db="EMBL/GenBank/DDBJ databases">
        <title>Genome of Luteibaculum oceani JCM 18817.</title>
        <authorList>
            <person name="Bowman J.P."/>
        </authorList>
    </citation>
    <scope>NUCLEOTIDE SEQUENCE [LARGE SCALE GENOMIC DNA]</scope>
    <source>
        <strain evidence="3 4">JCM 18817</strain>
    </source>
</reference>
<proteinExistence type="predicted"/>
<comment type="caution">
    <text evidence="3">The sequence shown here is derived from an EMBL/GenBank/DDBJ whole genome shotgun (WGS) entry which is preliminary data.</text>
</comment>
<name>A0A5C6US12_9FLAO</name>
<dbReference type="Proteomes" id="UP000321168">
    <property type="component" value="Unassembled WGS sequence"/>
</dbReference>
<feature type="transmembrane region" description="Helical" evidence="1">
    <location>
        <begin position="114"/>
        <end position="135"/>
    </location>
</feature>
<evidence type="ECO:0000259" key="2">
    <source>
        <dbReference type="Pfam" id="PF07853"/>
    </source>
</evidence>
<keyword evidence="4" id="KW-1185">Reference proteome</keyword>
<organism evidence="3 4">
    <name type="scientific">Luteibaculum oceani</name>
    <dbReference type="NCBI Taxonomy" id="1294296"/>
    <lineage>
        <taxon>Bacteria</taxon>
        <taxon>Pseudomonadati</taxon>
        <taxon>Bacteroidota</taxon>
        <taxon>Flavobacteriia</taxon>
        <taxon>Flavobacteriales</taxon>
        <taxon>Luteibaculaceae</taxon>
        <taxon>Luteibaculum</taxon>
    </lineage>
</organism>
<evidence type="ECO:0000313" key="4">
    <source>
        <dbReference type="Proteomes" id="UP000321168"/>
    </source>
</evidence>
<feature type="domain" description="DUF1648" evidence="2">
    <location>
        <begin position="28"/>
        <end position="73"/>
    </location>
</feature>
<protein>
    <submittedName>
        <fullName evidence="3">DUF1648 domain-containing protein</fullName>
    </submittedName>
</protein>
<feature type="transmembrane region" description="Helical" evidence="1">
    <location>
        <begin position="141"/>
        <end position="163"/>
    </location>
</feature>
<dbReference type="RefSeq" id="WP_147015351.1">
    <property type="nucleotide sequence ID" value="NZ_VORB01000011.1"/>
</dbReference>
<sequence length="170" mass="19125">MFETENRPPYQFRYPLTDKLLDISCLALAISSWLYLFYHYGSIPAKVPMHFNAAGEITRYGVKAELFILTVVATAVAGGLVALAKYPRIYNYPVEITAKNAQKQYNLATRMVRVMNLLVTTLLCYATFSTIQISISNKNKLSPMVIYILVAAVFALIIGYLILANKKNKD</sequence>
<feature type="transmembrane region" description="Helical" evidence="1">
    <location>
        <begin position="20"/>
        <end position="40"/>
    </location>
</feature>
<keyword evidence="1" id="KW-1133">Transmembrane helix</keyword>
<feature type="transmembrane region" description="Helical" evidence="1">
    <location>
        <begin position="60"/>
        <end position="83"/>
    </location>
</feature>